<evidence type="ECO:0000256" key="12">
    <source>
        <dbReference type="ARBA" id="ARBA00034617"/>
    </source>
</evidence>
<dbReference type="Pfam" id="PF04142">
    <property type="entry name" value="Nuc_sug_transp"/>
    <property type="match status" value="1"/>
</dbReference>
<feature type="region of interest" description="Disordered" evidence="15">
    <location>
        <begin position="627"/>
        <end position="646"/>
    </location>
</feature>
<evidence type="ECO:0000256" key="16">
    <source>
        <dbReference type="SAM" id="Phobius"/>
    </source>
</evidence>
<sequence>MVVRAASGTLGGVSMKHLSLVTLTFQNSALILIMHYSRVMPLAGEQRYHASTSVFLNEVIKLAISLTMALYEMSGNLPSNTTVPTLFRTMTTAMFTNESWKLAIPAVLYTIQNSLQYVAVSNLDAATFQVTYQLKILTTAIFSVLMLGRRLSTRQWLSLLLLIVGVSIIQVPQATAPSATAGAGSSSWTKTLEQLHDLGENVAGRVLKRSGSYEGIHEDRAAQVPRMNSRVGLLAVLISCALSGLAGVTFEKILKESSSAKLTPLWVRNCQLCFWSLFPSLFLGVIWKDGEVIAKTGFFVGYNWVVWTAIGFQAAGGVIVALVINYADNIAKNFATSISILLSCIASVYFFDFKVTRSFFMGTCVVLLATYLYTKPERGSQLPPVRIADFEKTTVDRTGSALPVAHRSTTFFGPSSNSKKDKSLFETVIVPLSTSIPYTTWWRIMMIRMIMVPNFTHLVYDRLLQQPVPNRLQQAALGRTRLSFAPGPSTFISNAAPSQPQQPFRAHRNTIYDEEGTFNSGPQNAATHREAEYHLRPKQIVRGQLSRLAHNPGPFPETSSDVPLGRSSSPAFKASQRRAKQVIPTTPQREAEPQLFEDEFQSPIEDHQRHYLRPCKQLVQNGLQPREDVNPQHRQHRLPKSQPNPVDLSHALPTCQGIRLVPVTTLPNRLRTVFPYPTFNAVQSKCFERVFNTDDNFVLASPTGSGKTVILELAVCRAVATNATGQYKVVYQAPTKALCSERQRDWEAKFNQLGLKCAQLTGDSDAGDLRNVQSANIIITTPEKWDNMTRKWKDHEKLMRLIRVFLIDEVHILREDRGATLEAVVSRMKSIGTNVRFVALSATVPNFNDIAAWLGKNSSESNTPAANEKFGEEFRPVKLQKYVRGYNTSSTNDFGFEKVLDARIPEVIATYCKRKPIMVFGATRNSTANTAKLIAKWWESSSGRNRMWEPPSKLPALSNKELRETVASGVAFHHAGLDLDDRMQVEKGFIAGEINVICCTSTLAVGVNLPCHLVIIKNTMSWGAEGLQEYSDLEMMQMLGRAGRPQYDDSAVAVIMTRQAKVRRYEKLVTGQDLIESKLHLNLVDHMNAEIGLGMISDLLSARKWLRGTFLYVRLQQNPNFYKLDGSRSGQSIEEQVDDICFRDITLLRETNLISGEEYFRSTEFGQAMARYYVNFDTMKTFMGLGSKSTPSEILSAMAQATEFSTIRFRQGEKPFYKMLNKSPSIRWPIPVNLDLPAQKVSLIIQSVLGSAVISWDGEAGKHRSQYVTETQIIFKNISSLVRCIIDCQIILADSVSIHSALMLERSLGARIWDDSPLQMKQIDTIGVIAVRKLVNAGLRSIEDLEGCEPHRIEALVGRNPPYGLTILDMVRSFPKLRVSLHAQPATVITSHDGVRIQIKADIGFINEQPPQRFNDRLIYVCLLVDTSDGRKIHFARTSGPKLGSGQSITVPALLTSPDQSINCYVMSGSMRVATIKPKIAASMFPSLNTRKSDVAMSHQSNVSKRRTEITRPNRKLTATSEDFGDGDLDDDTLVGASLRGFDFDQIENYADPIATVSQRNTEKSKPAKAKDAGKSKNITRPLDAAPCDKDEEPVQLANGKWACNHACKDRLACKHLCCKDGMDKPPKKKAMVRRVPSGEDRPEPTQKAPVSKGKQTQTKLQLTASKRKVSASIDELDLTQQEKKQKANFGVNGPRDYRGLHQLHKTAQGKELPTSLNSVMYKKPTYCYSQGGEHSLDFMGSTAERPPTSSDYGDFLSDIQEPEDFMGNEAAAPMYESDTFGDDNSMMEDAMIGLADSQDLQAVRESEGDIMQPLENALDDADGMRYGQDDNPMNVSLGDRNDRGNIAPVHHDESHKACVGESPSLFVGGTSSPQAEIADIFDMLDEKLAKDSSVDENPVPEAFKDLEPWIFQEFGDIVELIDE</sequence>
<dbReference type="FunFam" id="1.10.10.10:FF:000012">
    <property type="entry name" value="U5 small nuclear ribonucleoprotein helicase"/>
    <property type="match status" value="1"/>
</dbReference>
<dbReference type="GO" id="GO:0000139">
    <property type="term" value="C:Golgi membrane"/>
    <property type="evidence" value="ECO:0007669"/>
    <property type="project" value="InterPro"/>
</dbReference>
<evidence type="ECO:0000256" key="13">
    <source>
        <dbReference type="ARBA" id="ARBA00034808"/>
    </source>
</evidence>
<dbReference type="GO" id="GO:0003676">
    <property type="term" value="F:nucleic acid binding"/>
    <property type="evidence" value="ECO:0007669"/>
    <property type="project" value="InterPro"/>
</dbReference>
<dbReference type="CDD" id="cd18795">
    <property type="entry name" value="SF2_C_Ski2"/>
    <property type="match status" value="1"/>
</dbReference>
<dbReference type="InterPro" id="IPR007271">
    <property type="entry name" value="Nuc_sug_transpt"/>
</dbReference>
<reference evidence="19" key="2">
    <citation type="journal article" date="2019" name="bioRxiv">
        <title>Genomics, evolutionary history and diagnostics of the Alternaria alternata species group including apple and Asian pear pathotypes.</title>
        <authorList>
            <person name="Armitage A.D."/>
            <person name="Cockerton H.M."/>
            <person name="Sreenivasaprasad S."/>
            <person name="Woodhall J.W."/>
            <person name="Lane C.R."/>
            <person name="Harrison R.J."/>
            <person name="Clarkson J.P."/>
        </authorList>
    </citation>
    <scope>NUCLEOTIDE SEQUENCE</scope>
    <source>
        <strain evidence="19">FERA 1164</strain>
    </source>
</reference>
<dbReference type="Gene3D" id="3.40.50.300">
    <property type="entry name" value="P-loop containing nucleotide triphosphate hydrolases"/>
    <property type="match status" value="2"/>
</dbReference>
<dbReference type="Gene3D" id="1.10.10.10">
    <property type="entry name" value="Winged helix-like DNA-binding domain superfamily/Winged helix DNA-binding domain"/>
    <property type="match status" value="1"/>
</dbReference>
<dbReference type="Gene3D" id="1.10.3380.10">
    <property type="entry name" value="Sec63 N-terminal domain-like domain"/>
    <property type="match status" value="1"/>
</dbReference>
<evidence type="ECO:0000256" key="6">
    <source>
        <dbReference type="ARBA" id="ARBA00022806"/>
    </source>
</evidence>
<evidence type="ECO:0000256" key="9">
    <source>
        <dbReference type="ARBA" id="ARBA00023136"/>
    </source>
</evidence>
<dbReference type="Proteomes" id="UP000292340">
    <property type="component" value="Unassembled WGS sequence"/>
</dbReference>
<keyword evidence="6 19" id="KW-0347">Helicase</keyword>
<evidence type="ECO:0000259" key="17">
    <source>
        <dbReference type="PROSITE" id="PS51192"/>
    </source>
</evidence>
<comment type="subcellular location">
    <subcellularLocation>
        <location evidence="1">Membrane</location>
        <topology evidence="1">Multi-pass membrane protein</topology>
    </subcellularLocation>
</comment>
<feature type="transmembrane region" description="Helical" evidence="16">
    <location>
        <begin position="330"/>
        <end position="351"/>
    </location>
</feature>
<keyword evidence="4" id="KW-0547">Nucleotide-binding</keyword>
<feature type="compositionally biased region" description="Basic and acidic residues" evidence="15">
    <location>
        <begin position="1561"/>
        <end position="1575"/>
    </location>
</feature>
<dbReference type="SUPFAM" id="SSF46785">
    <property type="entry name" value="Winged helix' DNA-binding domain"/>
    <property type="match status" value="1"/>
</dbReference>
<dbReference type="InterPro" id="IPR036390">
    <property type="entry name" value="WH_DNA-bd_sf"/>
</dbReference>
<dbReference type="InterPro" id="IPR004179">
    <property type="entry name" value="Sec63-dom"/>
</dbReference>
<dbReference type="InterPro" id="IPR014001">
    <property type="entry name" value="Helicase_ATP-bd"/>
</dbReference>
<evidence type="ECO:0000256" key="11">
    <source>
        <dbReference type="ARBA" id="ARBA00023254"/>
    </source>
</evidence>
<evidence type="ECO:0000256" key="15">
    <source>
        <dbReference type="SAM" id="MobiDB-lite"/>
    </source>
</evidence>
<feature type="domain" description="Helicase C-terminal" evidence="18">
    <location>
        <begin position="903"/>
        <end position="1091"/>
    </location>
</feature>
<dbReference type="Pfam" id="PF02889">
    <property type="entry name" value="Sec63"/>
    <property type="match status" value="1"/>
</dbReference>
<dbReference type="PROSITE" id="PS51192">
    <property type="entry name" value="HELICASE_ATP_BIND_1"/>
    <property type="match status" value="1"/>
</dbReference>
<dbReference type="SUPFAM" id="SSF52540">
    <property type="entry name" value="P-loop containing nucleoside triphosphate hydrolases"/>
    <property type="match status" value="1"/>
</dbReference>
<feature type="transmembrane region" description="Helical" evidence="16">
    <location>
        <begin position="299"/>
        <end position="324"/>
    </location>
</feature>
<evidence type="ECO:0000256" key="10">
    <source>
        <dbReference type="ARBA" id="ARBA00023235"/>
    </source>
</evidence>
<dbReference type="InterPro" id="IPR011545">
    <property type="entry name" value="DEAD/DEAH_box_helicase_dom"/>
</dbReference>
<evidence type="ECO:0000256" key="3">
    <source>
        <dbReference type="ARBA" id="ARBA00022692"/>
    </source>
</evidence>
<dbReference type="SMART" id="SM00973">
    <property type="entry name" value="Sec63"/>
    <property type="match status" value="1"/>
</dbReference>
<evidence type="ECO:0000256" key="5">
    <source>
        <dbReference type="ARBA" id="ARBA00022801"/>
    </source>
</evidence>
<comment type="caution">
    <text evidence="19">The sequence shown here is derived from an EMBL/GenBank/DDBJ whole genome shotgun (WGS) entry which is preliminary data.</text>
</comment>
<feature type="transmembrane region" description="Helical" evidence="16">
    <location>
        <begin position="265"/>
        <end position="287"/>
    </location>
</feature>
<dbReference type="SMART" id="SM00490">
    <property type="entry name" value="HELICc"/>
    <property type="match status" value="1"/>
</dbReference>
<dbReference type="GO" id="GO:0043138">
    <property type="term" value="F:3'-5' DNA helicase activity"/>
    <property type="evidence" value="ECO:0007669"/>
    <property type="project" value="UniProtKB-EC"/>
</dbReference>
<evidence type="ECO:0000256" key="14">
    <source>
        <dbReference type="ARBA" id="ARBA00048988"/>
    </source>
</evidence>
<dbReference type="GO" id="GO:0015165">
    <property type="term" value="F:pyrimidine nucleotide-sugar transmembrane transporter activity"/>
    <property type="evidence" value="ECO:0007669"/>
    <property type="project" value="InterPro"/>
</dbReference>
<dbReference type="PANTHER" id="PTHR47835">
    <property type="entry name" value="HFM1, ATP DEPENDENT DNA HELICASE HOMOLOG"/>
    <property type="match status" value="1"/>
</dbReference>
<comment type="similarity">
    <text evidence="2">Belongs to the helicase family. SKI2 subfamily.</text>
</comment>
<dbReference type="FunFam" id="1.10.3380.10:FF:000012">
    <property type="entry name" value="DEAD/DEAH box DNA helicase"/>
    <property type="match status" value="1"/>
</dbReference>
<dbReference type="InterPro" id="IPR052247">
    <property type="entry name" value="Meiotic_Crossover_Helicase"/>
</dbReference>
<comment type="catalytic activity">
    <reaction evidence="12">
        <text>Couples ATP hydrolysis with the unwinding of duplex DNA by translocating in the 3'-5' direction.</text>
        <dbReference type="EC" id="5.6.2.4"/>
    </reaction>
</comment>
<feature type="compositionally biased region" description="Polar residues" evidence="15">
    <location>
        <begin position="1654"/>
        <end position="1665"/>
    </location>
</feature>
<evidence type="ECO:0000256" key="4">
    <source>
        <dbReference type="ARBA" id="ARBA00022741"/>
    </source>
</evidence>
<keyword evidence="10" id="KW-0413">Isomerase</keyword>
<dbReference type="SUPFAM" id="SSF158702">
    <property type="entry name" value="Sec63 N-terminal domain-like"/>
    <property type="match status" value="1"/>
</dbReference>
<proteinExistence type="inferred from homology"/>
<dbReference type="NCBIfam" id="TIGR00803">
    <property type="entry name" value="nst"/>
    <property type="match status" value="2"/>
</dbReference>
<feature type="region of interest" description="Disordered" evidence="15">
    <location>
        <begin position="549"/>
        <end position="591"/>
    </location>
</feature>
<dbReference type="EC" id="5.6.2.4" evidence="13"/>
<dbReference type="GO" id="GO:0016787">
    <property type="term" value="F:hydrolase activity"/>
    <property type="evidence" value="ECO:0007669"/>
    <property type="project" value="UniProtKB-KW"/>
</dbReference>
<feature type="compositionally biased region" description="Polar residues" evidence="15">
    <location>
        <begin position="557"/>
        <end position="570"/>
    </location>
</feature>
<gene>
    <name evidence="19" type="ORF">AA0115_g2262</name>
</gene>
<name>A0AB37WRS0_9PLEO</name>
<feature type="transmembrane region" description="Helical" evidence="16">
    <location>
        <begin position="231"/>
        <end position="250"/>
    </location>
</feature>
<dbReference type="InterPro" id="IPR027417">
    <property type="entry name" value="P-loop_NTPase"/>
</dbReference>
<dbReference type="Pfam" id="PF00271">
    <property type="entry name" value="Helicase_C"/>
    <property type="match status" value="1"/>
</dbReference>
<evidence type="ECO:0000313" key="20">
    <source>
        <dbReference type="Proteomes" id="UP000292340"/>
    </source>
</evidence>
<evidence type="ECO:0000256" key="8">
    <source>
        <dbReference type="ARBA" id="ARBA00022989"/>
    </source>
</evidence>
<dbReference type="PROSITE" id="PS51194">
    <property type="entry name" value="HELICASE_CTER"/>
    <property type="match status" value="1"/>
</dbReference>
<dbReference type="Pfam" id="PF00270">
    <property type="entry name" value="DEAD"/>
    <property type="match status" value="1"/>
</dbReference>
<dbReference type="EMBL" id="PDXB01000004">
    <property type="protein sequence ID" value="RYN35142.1"/>
    <property type="molecule type" value="Genomic_DNA"/>
</dbReference>
<keyword evidence="3 16" id="KW-0812">Transmembrane</keyword>
<dbReference type="Pfam" id="PF23445">
    <property type="entry name" value="WHD_SNRNP200"/>
    <property type="match status" value="1"/>
</dbReference>
<keyword evidence="5" id="KW-0378">Hydrolase</keyword>
<dbReference type="Gene3D" id="1.10.3730.20">
    <property type="match status" value="1"/>
</dbReference>
<evidence type="ECO:0000313" key="19">
    <source>
        <dbReference type="EMBL" id="RYN35142.1"/>
    </source>
</evidence>
<feature type="region of interest" description="Disordered" evidence="15">
    <location>
        <begin position="1625"/>
        <end position="1667"/>
    </location>
</feature>
<reference evidence="19" key="1">
    <citation type="submission" date="2017-10" db="EMBL/GenBank/DDBJ databases">
        <authorList>
            <person name="Armitage A.D."/>
            <person name="Barbara D.J."/>
            <person name="Woodhall J.W."/>
            <person name="Sreenivasaprasad S."/>
            <person name="Lane C.R."/>
            <person name="Clarkson J.P."/>
            <person name="Harrison R.J."/>
        </authorList>
    </citation>
    <scope>NUCLEOTIDE SEQUENCE</scope>
    <source>
        <strain evidence="19">FERA 1164</strain>
    </source>
</reference>
<dbReference type="InterPro" id="IPR036388">
    <property type="entry name" value="WH-like_DNA-bd_sf"/>
</dbReference>
<dbReference type="PANTHER" id="PTHR47835:SF3">
    <property type="entry name" value="HELICASE FOR MEIOSIS 1"/>
    <property type="match status" value="1"/>
</dbReference>
<evidence type="ECO:0000256" key="2">
    <source>
        <dbReference type="ARBA" id="ARBA00010140"/>
    </source>
</evidence>
<feature type="region of interest" description="Disordered" evidence="15">
    <location>
        <begin position="1555"/>
        <end position="1587"/>
    </location>
</feature>
<protein>
    <recommendedName>
        <fullName evidence="13">DNA 3'-5' helicase</fullName>
        <ecNumber evidence="13">5.6.2.4</ecNumber>
    </recommendedName>
</protein>
<dbReference type="SMART" id="SM00487">
    <property type="entry name" value="DEXDc"/>
    <property type="match status" value="1"/>
</dbReference>
<keyword evidence="9 16" id="KW-0472">Membrane</keyword>
<comment type="catalytic activity">
    <reaction evidence="14">
        <text>ATP + H2O = ADP + phosphate + H(+)</text>
        <dbReference type="Rhea" id="RHEA:13065"/>
        <dbReference type="ChEBI" id="CHEBI:15377"/>
        <dbReference type="ChEBI" id="CHEBI:15378"/>
        <dbReference type="ChEBI" id="CHEBI:30616"/>
        <dbReference type="ChEBI" id="CHEBI:43474"/>
        <dbReference type="ChEBI" id="CHEBI:456216"/>
        <dbReference type="EC" id="5.6.2.4"/>
    </reaction>
</comment>
<dbReference type="InterPro" id="IPR037185">
    <property type="entry name" value="EmrE-like"/>
</dbReference>
<dbReference type="InterPro" id="IPR001650">
    <property type="entry name" value="Helicase_C-like"/>
</dbReference>
<evidence type="ECO:0000259" key="18">
    <source>
        <dbReference type="PROSITE" id="PS51194"/>
    </source>
</evidence>
<feature type="domain" description="Helicase ATP-binding" evidence="17">
    <location>
        <begin position="688"/>
        <end position="862"/>
    </location>
</feature>
<dbReference type="InterPro" id="IPR057842">
    <property type="entry name" value="WH_MER3"/>
</dbReference>
<evidence type="ECO:0000256" key="7">
    <source>
        <dbReference type="ARBA" id="ARBA00022840"/>
    </source>
</evidence>
<accession>A0AB37WRS0</accession>
<dbReference type="GO" id="GO:0005524">
    <property type="term" value="F:ATP binding"/>
    <property type="evidence" value="ECO:0007669"/>
    <property type="project" value="UniProtKB-KW"/>
</dbReference>
<keyword evidence="7" id="KW-0067">ATP-binding</keyword>
<evidence type="ECO:0000256" key="1">
    <source>
        <dbReference type="ARBA" id="ARBA00004141"/>
    </source>
</evidence>
<keyword evidence="8 16" id="KW-1133">Transmembrane helix</keyword>
<organism evidence="19 20">
    <name type="scientific">Alternaria tenuissima</name>
    <dbReference type="NCBI Taxonomy" id="119927"/>
    <lineage>
        <taxon>Eukaryota</taxon>
        <taxon>Fungi</taxon>
        <taxon>Dikarya</taxon>
        <taxon>Ascomycota</taxon>
        <taxon>Pezizomycotina</taxon>
        <taxon>Dothideomycetes</taxon>
        <taxon>Pleosporomycetidae</taxon>
        <taxon>Pleosporales</taxon>
        <taxon>Pleosporineae</taxon>
        <taxon>Pleosporaceae</taxon>
        <taxon>Alternaria</taxon>
        <taxon>Alternaria sect. Alternaria</taxon>
        <taxon>Alternaria alternata complex</taxon>
    </lineage>
</organism>
<dbReference type="GO" id="GO:0051321">
    <property type="term" value="P:meiotic cell cycle"/>
    <property type="evidence" value="ECO:0007669"/>
    <property type="project" value="UniProtKB-KW"/>
</dbReference>
<keyword evidence="11" id="KW-0469">Meiosis</keyword>
<dbReference type="SUPFAM" id="SSF103481">
    <property type="entry name" value="Multidrug resistance efflux transporter EmrE"/>
    <property type="match status" value="1"/>
</dbReference>